<proteinExistence type="predicted"/>
<sequence length="66" mass="7424">MSALLLSSCRMLDNIVSSIKEKQKIVQFDLSVVGQCVLLLGKDGPSCQLVLSRWLQLLRHRSLKQV</sequence>
<dbReference type="AlphaFoldDB" id="A0A0E9QC27"/>
<reference evidence="1" key="1">
    <citation type="submission" date="2014-11" db="EMBL/GenBank/DDBJ databases">
        <authorList>
            <person name="Amaro Gonzalez C."/>
        </authorList>
    </citation>
    <scope>NUCLEOTIDE SEQUENCE</scope>
</reference>
<accession>A0A0E9QC27</accession>
<evidence type="ECO:0000313" key="1">
    <source>
        <dbReference type="EMBL" id="JAH14082.1"/>
    </source>
</evidence>
<protein>
    <submittedName>
        <fullName evidence="1">Uncharacterized protein</fullName>
    </submittedName>
</protein>
<dbReference type="EMBL" id="GBXM01094495">
    <property type="protein sequence ID" value="JAH14082.1"/>
    <property type="molecule type" value="Transcribed_RNA"/>
</dbReference>
<organism evidence="1">
    <name type="scientific">Anguilla anguilla</name>
    <name type="common">European freshwater eel</name>
    <name type="synonym">Muraena anguilla</name>
    <dbReference type="NCBI Taxonomy" id="7936"/>
    <lineage>
        <taxon>Eukaryota</taxon>
        <taxon>Metazoa</taxon>
        <taxon>Chordata</taxon>
        <taxon>Craniata</taxon>
        <taxon>Vertebrata</taxon>
        <taxon>Euteleostomi</taxon>
        <taxon>Actinopterygii</taxon>
        <taxon>Neopterygii</taxon>
        <taxon>Teleostei</taxon>
        <taxon>Anguilliformes</taxon>
        <taxon>Anguillidae</taxon>
        <taxon>Anguilla</taxon>
    </lineage>
</organism>
<reference evidence="1" key="2">
    <citation type="journal article" date="2015" name="Fish Shellfish Immunol.">
        <title>Early steps in the European eel (Anguilla anguilla)-Vibrio vulnificus interaction in the gills: Role of the RtxA13 toxin.</title>
        <authorList>
            <person name="Callol A."/>
            <person name="Pajuelo D."/>
            <person name="Ebbesson L."/>
            <person name="Teles M."/>
            <person name="MacKenzie S."/>
            <person name="Amaro C."/>
        </authorList>
    </citation>
    <scope>NUCLEOTIDE SEQUENCE</scope>
</reference>
<name>A0A0E9QC27_ANGAN</name>